<evidence type="ECO:0000259" key="4">
    <source>
        <dbReference type="SMART" id="SM00822"/>
    </source>
</evidence>
<comment type="caution">
    <text evidence="5">The sequence shown here is derived from an EMBL/GenBank/DDBJ whole genome shotgun (WGS) entry which is preliminary data.</text>
</comment>
<dbReference type="PANTHER" id="PTHR44196:SF1">
    <property type="entry name" value="DEHYDROGENASE_REDUCTASE SDR FAMILY MEMBER 7B"/>
    <property type="match status" value="1"/>
</dbReference>
<dbReference type="NCBIfam" id="NF004196">
    <property type="entry name" value="PRK05650.1"/>
    <property type="match status" value="1"/>
</dbReference>
<keyword evidence="2" id="KW-0560">Oxidoreductase</keyword>
<dbReference type="InterPro" id="IPR036291">
    <property type="entry name" value="NAD(P)-bd_dom_sf"/>
</dbReference>
<dbReference type="PRINTS" id="PR00081">
    <property type="entry name" value="GDHRDH"/>
</dbReference>
<dbReference type="Pfam" id="PF00106">
    <property type="entry name" value="adh_short"/>
    <property type="match status" value="1"/>
</dbReference>
<dbReference type="InterPro" id="IPR057326">
    <property type="entry name" value="KR_dom"/>
</dbReference>
<dbReference type="AlphaFoldDB" id="A0A927J9F9"/>
<evidence type="ECO:0000256" key="2">
    <source>
        <dbReference type="ARBA" id="ARBA00023002"/>
    </source>
</evidence>
<dbReference type="PROSITE" id="PS00061">
    <property type="entry name" value="ADH_SHORT"/>
    <property type="match status" value="1"/>
</dbReference>
<sequence>MTAGRRVLVTGGASGLGKEVAAAFLRTGARVLITDIDSAAGESTCAELAGAGGVVEFRALDVTDESAWADAVEWCTAEWGGLDILVNNAGVAAAGRFERIPASDWDWILRINLMGVVAGCRAVTPLFKQAGRGHIVNIASMAGVLNVPGMASYNVSKAGVISLSDTLRHELAPYGIRTTVVCPSFFATNLGDRMRSPDPAMVGLMGKLMKSSKVTAADVARQIVHAVDRGTYRVITHPDARRAVLVQRFAPALAARQLVAYWAKLRPRLEGGD</sequence>
<gene>
    <name evidence="5" type="ORF">HT102_00515</name>
</gene>
<keyword evidence="6" id="KW-1185">Reference proteome</keyword>
<dbReference type="CDD" id="cd05233">
    <property type="entry name" value="SDR_c"/>
    <property type="match status" value="1"/>
</dbReference>
<dbReference type="Gene3D" id="3.40.50.720">
    <property type="entry name" value="NAD(P)-binding Rossmann-like Domain"/>
    <property type="match status" value="1"/>
</dbReference>
<accession>A0A927J9F9</accession>
<dbReference type="SUPFAM" id="SSF51735">
    <property type="entry name" value="NAD(P)-binding Rossmann-fold domains"/>
    <property type="match status" value="1"/>
</dbReference>
<proteinExistence type="inferred from homology"/>
<evidence type="ECO:0000256" key="3">
    <source>
        <dbReference type="RuleBase" id="RU000363"/>
    </source>
</evidence>
<organism evidence="5 6">
    <name type="scientific">Lolliginicoccus lacisalsi</name>
    <dbReference type="NCBI Taxonomy" id="2742202"/>
    <lineage>
        <taxon>Bacteria</taxon>
        <taxon>Bacillati</taxon>
        <taxon>Actinomycetota</taxon>
        <taxon>Actinomycetes</taxon>
        <taxon>Mycobacteriales</taxon>
        <taxon>Hoyosellaceae</taxon>
        <taxon>Lolliginicoccus</taxon>
    </lineage>
</organism>
<evidence type="ECO:0000313" key="5">
    <source>
        <dbReference type="EMBL" id="MBD8504970.1"/>
    </source>
</evidence>
<evidence type="ECO:0000313" key="6">
    <source>
        <dbReference type="Proteomes" id="UP000642993"/>
    </source>
</evidence>
<dbReference type="GO" id="GO:0016491">
    <property type="term" value="F:oxidoreductase activity"/>
    <property type="evidence" value="ECO:0007669"/>
    <property type="project" value="UniProtKB-KW"/>
</dbReference>
<dbReference type="GO" id="GO:0016020">
    <property type="term" value="C:membrane"/>
    <property type="evidence" value="ECO:0007669"/>
    <property type="project" value="TreeGrafter"/>
</dbReference>
<reference evidence="5" key="1">
    <citation type="submission" date="2020-09" db="EMBL/GenBank/DDBJ databases">
        <title>Hoyosella lacisalsi sp. nov., a halotolerant actinobacterium isolated from soil of Lake Gudzhirganskoe.</title>
        <authorList>
            <person name="Yang Q."/>
            <person name="Guo P.Y."/>
            <person name="Liu S.W."/>
            <person name="Li F.N."/>
            <person name="Sun C.H."/>
        </authorList>
    </citation>
    <scope>NUCLEOTIDE SEQUENCE</scope>
    <source>
        <strain evidence="5">G463</strain>
    </source>
</reference>
<dbReference type="InterPro" id="IPR002347">
    <property type="entry name" value="SDR_fam"/>
</dbReference>
<dbReference type="Proteomes" id="UP000642993">
    <property type="component" value="Unassembled WGS sequence"/>
</dbReference>
<dbReference type="SMART" id="SM00822">
    <property type="entry name" value="PKS_KR"/>
    <property type="match status" value="1"/>
</dbReference>
<dbReference type="FunFam" id="3.40.50.720:FF:000084">
    <property type="entry name" value="Short-chain dehydrogenase reductase"/>
    <property type="match status" value="1"/>
</dbReference>
<dbReference type="InterPro" id="IPR020904">
    <property type="entry name" value="Sc_DH/Rdtase_CS"/>
</dbReference>
<dbReference type="PRINTS" id="PR00080">
    <property type="entry name" value="SDRFAMILY"/>
</dbReference>
<dbReference type="RefSeq" id="WP_192037463.1">
    <property type="nucleotide sequence ID" value="NZ_JACYWE010000001.1"/>
</dbReference>
<evidence type="ECO:0000256" key="1">
    <source>
        <dbReference type="ARBA" id="ARBA00006484"/>
    </source>
</evidence>
<comment type="similarity">
    <text evidence="1 3">Belongs to the short-chain dehydrogenases/reductases (SDR) family.</text>
</comment>
<dbReference type="EMBL" id="JACYWE010000001">
    <property type="protein sequence ID" value="MBD8504970.1"/>
    <property type="molecule type" value="Genomic_DNA"/>
</dbReference>
<feature type="domain" description="Ketoreductase" evidence="4">
    <location>
        <begin position="5"/>
        <end position="185"/>
    </location>
</feature>
<dbReference type="PANTHER" id="PTHR44196">
    <property type="entry name" value="DEHYDROGENASE/REDUCTASE SDR FAMILY MEMBER 7B"/>
    <property type="match status" value="1"/>
</dbReference>
<name>A0A927J9F9_9ACTN</name>
<protein>
    <submittedName>
        <fullName evidence="5">SDR family oxidoreductase</fullName>
    </submittedName>
</protein>